<feature type="signal peptide" evidence="2">
    <location>
        <begin position="1"/>
        <end position="20"/>
    </location>
</feature>
<evidence type="ECO:0000256" key="1">
    <source>
        <dbReference type="SAM" id="MobiDB-lite"/>
    </source>
</evidence>
<feature type="region of interest" description="Disordered" evidence="1">
    <location>
        <begin position="64"/>
        <end position="209"/>
    </location>
</feature>
<keyword evidence="2" id="KW-0732">Signal</keyword>
<proteinExistence type="predicted"/>
<evidence type="ECO:0000313" key="3">
    <source>
        <dbReference type="EMBL" id="PUU74782.1"/>
    </source>
</evidence>
<dbReference type="OrthoDB" id="5429279at2759"/>
<evidence type="ECO:0000313" key="4">
    <source>
        <dbReference type="Proteomes" id="UP000244722"/>
    </source>
</evidence>
<feature type="compositionally biased region" description="Pro residues" evidence="1">
    <location>
        <begin position="100"/>
        <end position="117"/>
    </location>
</feature>
<sequence>MMVPISLGLGLASMASLGLGIPVPQFQEPWNGFFPPEQSYDTLGNRPYDAYAVQVPPLPPQYPYTPQPYYGPLPPLDPPNMYIPGTLEGPVNPPGEKSEAPPPNYGPAYGPPPPTANGPPVRSYAPPPRVDRAPPPRARPASPPTKTVEGTGAREVPPKQKQKLSLKGRLNAAEAARKPAVGASPAKEKTGAQPNRPAGGAGEGSTEENAMRYHVNVGGIQKGPGGGTTNFHVYTDENGTKKFSDELDPDTEKYITENMIPKLSNKRKKSGPARIWSVFGEK</sequence>
<protein>
    <submittedName>
        <fullName evidence="3">Uncharacterized protein</fullName>
    </submittedName>
</protein>
<dbReference type="AlphaFoldDB" id="A0A2T6ZH24"/>
<dbReference type="EMBL" id="NESQ01000274">
    <property type="protein sequence ID" value="PUU74782.1"/>
    <property type="molecule type" value="Genomic_DNA"/>
</dbReference>
<feature type="chain" id="PRO_5015699446" evidence="2">
    <location>
        <begin position="21"/>
        <end position="282"/>
    </location>
</feature>
<keyword evidence="4" id="KW-1185">Reference proteome</keyword>
<comment type="caution">
    <text evidence="3">The sequence shown here is derived from an EMBL/GenBank/DDBJ whole genome shotgun (WGS) entry which is preliminary data.</text>
</comment>
<reference evidence="3 4" key="1">
    <citation type="submission" date="2017-04" db="EMBL/GenBank/DDBJ databases">
        <title>Draft genome sequence of Tuber borchii Vittad., a whitish edible truffle.</title>
        <authorList>
            <consortium name="DOE Joint Genome Institute"/>
            <person name="Murat C."/>
            <person name="Kuo A."/>
            <person name="Barry K.W."/>
            <person name="Clum A."/>
            <person name="Dockter R.B."/>
            <person name="Fauchery L."/>
            <person name="Iotti M."/>
            <person name="Kohler A."/>
            <person name="Labutti K."/>
            <person name="Lindquist E.A."/>
            <person name="Lipzen A."/>
            <person name="Ohm R.A."/>
            <person name="Wang M."/>
            <person name="Grigoriev I.V."/>
            <person name="Zambonelli A."/>
            <person name="Martin F.M."/>
        </authorList>
    </citation>
    <scope>NUCLEOTIDE SEQUENCE [LARGE SCALE GENOMIC DNA]</scope>
    <source>
        <strain evidence="3 4">Tbo3840</strain>
    </source>
</reference>
<accession>A0A2T6ZH24</accession>
<evidence type="ECO:0000256" key="2">
    <source>
        <dbReference type="SAM" id="SignalP"/>
    </source>
</evidence>
<organism evidence="3 4">
    <name type="scientific">Tuber borchii</name>
    <name type="common">White truffle</name>
    <dbReference type="NCBI Taxonomy" id="42251"/>
    <lineage>
        <taxon>Eukaryota</taxon>
        <taxon>Fungi</taxon>
        <taxon>Dikarya</taxon>
        <taxon>Ascomycota</taxon>
        <taxon>Pezizomycotina</taxon>
        <taxon>Pezizomycetes</taxon>
        <taxon>Pezizales</taxon>
        <taxon>Tuberaceae</taxon>
        <taxon>Tuber</taxon>
    </lineage>
</organism>
<name>A0A2T6ZH24_TUBBO</name>
<gene>
    <name evidence="3" type="ORF">B9Z19DRAFT_1132623</name>
</gene>
<dbReference type="Proteomes" id="UP000244722">
    <property type="component" value="Unassembled WGS sequence"/>
</dbReference>
<feature type="compositionally biased region" description="Pro residues" evidence="1">
    <location>
        <begin position="64"/>
        <end position="78"/>
    </location>
</feature>